<proteinExistence type="predicted"/>
<comment type="caution">
    <text evidence="2">The sequence shown here is derived from an EMBL/GenBank/DDBJ whole genome shotgun (WGS) entry which is preliminary data.</text>
</comment>
<feature type="transmembrane region" description="Helical" evidence="1">
    <location>
        <begin position="12"/>
        <end position="30"/>
    </location>
</feature>
<evidence type="ECO:0000313" key="2">
    <source>
        <dbReference type="EMBL" id="TRL30665.1"/>
    </source>
</evidence>
<keyword evidence="1" id="KW-1133">Transmembrane helix</keyword>
<dbReference type="InterPro" id="IPR046089">
    <property type="entry name" value="DUF6107"/>
</dbReference>
<protein>
    <submittedName>
        <fullName evidence="2">Uncharacterized protein</fullName>
    </submittedName>
</protein>
<dbReference type="AlphaFoldDB" id="A0A549SM31"/>
<name>A0A549SM31_9HYPH</name>
<evidence type="ECO:0000256" key="1">
    <source>
        <dbReference type="SAM" id="Phobius"/>
    </source>
</evidence>
<keyword evidence="3" id="KW-1185">Reference proteome</keyword>
<gene>
    <name evidence="2" type="ORF">FNA46_25085</name>
</gene>
<feature type="transmembrane region" description="Helical" evidence="1">
    <location>
        <begin position="42"/>
        <end position="60"/>
    </location>
</feature>
<feature type="transmembrane region" description="Helical" evidence="1">
    <location>
        <begin position="72"/>
        <end position="90"/>
    </location>
</feature>
<keyword evidence="1" id="KW-0472">Membrane</keyword>
<organism evidence="2 3">
    <name type="scientific">Rhizobium straminoryzae</name>
    <dbReference type="NCBI Taxonomy" id="1387186"/>
    <lineage>
        <taxon>Bacteria</taxon>
        <taxon>Pseudomonadati</taxon>
        <taxon>Pseudomonadota</taxon>
        <taxon>Alphaproteobacteria</taxon>
        <taxon>Hyphomicrobiales</taxon>
        <taxon>Rhizobiaceae</taxon>
        <taxon>Rhizobium/Agrobacterium group</taxon>
        <taxon>Rhizobium</taxon>
    </lineage>
</organism>
<evidence type="ECO:0000313" key="3">
    <source>
        <dbReference type="Proteomes" id="UP000316801"/>
    </source>
</evidence>
<dbReference type="RefSeq" id="WP_143127972.1">
    <property type="nucleotide sequence ID" value="NZ_VJMG01000111.1"/>
</dbReference>
<sequence length="107" mass="10901">MADMGQEGGMLAARVIGAAAGAWVSLVYLVPKSGREAASRFMTGLSCGIMFGGPTGLWLAGRLGLSGELTPVETMLSGAAAASLTAWWVLGAVERIASRYGGSRDGH</sequence>
<keyword evidence="1" id="KW-0812">Transmembrane</keyword>
<dbReference type="EMBL" id="VJMG01000111">
    <property type="protein sequence ID" value="TRL30665.1"/>
    <property type="molecule type" value="Genomic_DNA"/>
</dbReference>
<dbReference type="Proteomes" id="UP000316801">
    <property type="component" value="Unassembled WGS sequence"/>
</dbReference>
<accession>A0A549SM31</accession>
<dbReference type="Pfam" id="PF19602">
    <property type="entry name" value="DUF6107"/>
    <property type="match status" value="1"/>
</dbReference>
<reference evidence="2 3" key="1">
    <citation type="submission" date="2019-07" db="EMBL/GenBank/DDBJ databases">
        <title>Ln-dependent methylotrophs.</title>
        <authorList>
            <person name="Tani A."/>
        </authorList>
    </citation>
    <scope>NUCLEOTIDE SEQUENCE [LARGE SCALE GENOMIC DNA]</scope>
    <source>
        <strain evidence="2 3">SM12</strain>
    </source>
</reference>